<keyword evidence="6 9" id="KW-1133">Transmembrane helix</keyword>
<organism evidence="10 11">
    <name type="scientific">Campylobacter lari</name>
    <dbReference type="NCBI Taxonomy" id="201"/>
    <lineage>
        <taxon>Bacteria</taxon>
        <taxon>Pseudomonadati</taxon>
        <taxon>Campylobacterota</taxon>
        <taxon>Epsilonproteobacteria</taxon>
        <taxon>Campylobacterales</taxon>
        <taxon>Campylobacteraceae</taxon>
        <taxon>Campylobacter</taxon>
    </lineage>
</organism>
<sequence length="321" mass="36036">MSRYVFNTYFLLFILILFSFVSLFIGVNEIYFANIFSLTKEEIEILTIIRLPRLISIVITGMSLSICGLIMQQLMQNKFVSPTTAGTMDCAKFGILICMLFFNGMDFIYQVFMAFIFAFIGSIVFIQILQKIKFKEVIFVPLVGLMFGGVINSITTFFAYENNLIQNIQGWLQGNFSSIMQGNYELLFISIPIFIIAYFFANKITIAGMGEDISLNLGVSYNTILYIGLIIISIAVSIVVLTVGVLPFLGLLIPNLVSIYKGDNLKSSLFHTALLGSIFLLICDILSRSVIYPFEIPINLTVGVIGGIFFVWILLRKKTNV</sequence>
<comment type="subcellular location">
    <subcellularLocation>
        <location evidence="1">Cell membrane</location>
        <topology evidence="1">Multi-pass membrane protein</topology>
    </subcellularLocation>
</comment>
<accession>A0A7U8G1T6</accession>
<evidence type="ECO:0000256" key="3">
    <source>
        <dbReference type="ARBA" id="ARBA00022448"/>
    </source>
</evidence>
<feature type="transmembrane region" description="Helical" evidence="9">
    <location>
        <begin position="238"/>
        <end position="257"/>
    </location>
</feature>
<dbReference type="GO" id="GO:0022857">
    <property type="term" value="F:transmembrane transporter activity"/>
    <property type="evidence" value="ECO:0007669"/>
    <property type="project" value="InterPro"/>
</dbReference>
<evidence type="ECO:0000313" key="11">
    <source>
        <dbReference type="Proteomes" id="UP000533324"/>
    </source>
</evidence>
<dbReference type="InterPro" id="IPR000522">
    <property type="entry name" value="ABC_transptr_permease_BtuC"/>
</dbReference>
<evidence type="ECO:0000256" key="1">
    <source>
        <dbReference type="ARBA" id="ARBA00004651"/>
    </source>
</evidence>
<evidence type="ECO:0000313" key="10">
    <source>
        <dbReference type="EMBL" id="EAJ1254268.1"/>
    </source>
</evidence>
<feature type="transmembrane region" description="Helical" evidence="9">
    <location>
        <begin position="180"/>
        <end position="201"/>
    </location>
</feature>
<feature type="transmembrane region" description="Helical" evidence="9">
    <location>
        <begin position="108"/>
        <end position="126"/>
    </location>
</feature>
<dbReference type="Gene3D" id="1.10.3470.10">
    <property type="entry name" value="ABC transporter involved in vitamin B12 uptake, BtuC"/>
    <property type="match status" value="1"/>
</dbReference>
<evidence type="ECO:0000256" key="7">
    <source>
        <dbReference type="ARBA" id="ARBA00023004"/>
    </source>
</evidence>
<dbReference type="SUPFAM" id="SSF81345">
    <property type="entry name" value="ABC transporter involved in vitamin B12 uptake, BtuC"/>
    <property type="match status" value="1"/>
</dbReference>
<keyword evidence="8 9" id="KW-0472">Membrane</keyword>
<dbReference type="GO" id="GO:0005886">
    <property type="term" value="C:plasma membrane"/>
    <property type="evidence" value="ECO:0007669"/>
    <property type="project" value="UniProtKB-SubCell"/>
</dbReference>
<keyword evidence="7" id="KW-0408">Iron</keyword>
<dbReference type="PANTHER" id="PTHR30472:SF27">
    <property type="entry name" value="PETROBACTIN IMPORT SYSTEM PERMEASE PROTEIN YCLN"/>
    <property type="match status" value="1"/>
</dbReference>
<keyword evidence="5 9" id="KW-0812">Transmembrane</keyword>
<evidence type="ECO:0000256" key="2">
    <source>
        <dbReference type="ARBA" id="ARBA00007935"/>
    </source>
</evidence>
<keyword evidence="3" id="KW-0813">Transport</keyword>
<gene>
    <name evidence="10" type="ORF">A0Y59_03545</name>
</gene>
<feature type="transmembrane region" description="Helical" evidence="9">
    <location>
        <begin position="296"/>
        <end position="315"/>
    </location>
</feature>
<evidence type="ECO:0000256" key="9">
    <source>
        <dbReference type="SAM" id="Phobius"/>
    </source>
</evidence>
<reference evidence="10 11" key="1">
    <citation type="submission" date="2018-05" db="EMBL/GenBank/DDBJ databases">
        <authorList>
            <consortium name="PulseNet: The National Subtyping Network for Foodborne Disease Surveillance"/>
            <person name="Tarr C.L."/>
            <person name="Trees E."/>
            <person name="Katz L.S."/>
            <person name="Carleton-Romer H.A."/>
            <person name="Stroika S."/>
            <person name="Kucerova Z."/>
            <person name="Roache K.F."/>
            <person name="Sabol A.L."/>
            <person name="Besser J."/>
            <person name="Gerner-Smidt P."/>
        </authorList>
    </citation>
    <scope>NUCLEOTIDE SEQUENCE [LARGE SCALE GENOMIC DNA]</scope>
    <source>
        <strain evidence="10 11">1988D-2602</strain>
    </source>
</reference>
<protein>
    <submittedName>
        <fullName evidence="10">ABC transporter permease</fullName>
    </submittedName>
</protein>
<dbReference type="GO" id="GO:0033214">
    <property type="term" value="P:siderophore-iron import into cell"/>
    <property type="evidence" value="ECO:0007669"/>
    <property type="project" value="TreeGrafter"/>
</dbReference>
<dbReference type="Pfam" id="PF01032">
    <property type="entry name" value="FecCD"/>
    <property type="match status" value="1"/>
</dbReference>
<evidence type="ECO:0000256" key="5">
    <source>
        <dbReference type="ARBA" id="ARBA00022692"/>
    </source>
</evidence>
<comment type="similarity">
    <text evidence="2">Belongs to the binding-protein-dependent transport system permease family. FecCD subfamily.</text>
</comment>
<evidence type="ECO:0000256" key="6">
    <source>
        <dbReference type="ARBA" id="ARBA00022989"/>
    </source>
</evidence>
<feature type="transmembrane region" description="Helical" evidence="9">
    <location>
        <begin position="138"/>
        <end position="160"/>
    </location>
</feature>
<comment type="caution">
    <text evidence="10">The sequence shown here is derived from an EMBL/GenBank/DDBJ whole genome shotgun (WGS) entry which is preliminary data.</text>
</comment>
<keyword evidence="4" id="KW-1003">Cell membrane</keyword>
<dbReference type="PANTHER" id="PTHR30472">
    <property type="entry name" value="FERRIC ENTEROBACTIN TRANSPORT SYSTEM PERMEASE PROTEIN"/>
    <property type="match status" value="1"/>
</dbReference>
<dbReference type="EMBL" id="AABVCV010000005">
    <property type="protein sequence ID" value="EAJ1254268.1"/>
    <property type="molecule type" value="Genomic_DNA"/>
</dbReference>
<dbReference type="AlphaFoldDB" id="A0A7U8G1T6"/>
<dbReference type="InterPro" id="IPR037294">
    <property type="entry name" value="ABC_BtuC-like"/>
</dbReference>
<feature type="transmembrane region" description="Helical" evidence="9">
    <location>
        <begin position="213"/>
        <end position="232"/>
    </location>
</feature>
<name>A0A7U8G1T6_CAMLA</name>
<feature type="transmembrane region" description="Helical" evidence="9">
    <location>
        <begin position="9"/>
        <end position="31"/>
    </location>
</feature>
<dbReference type="CDD" id="cd06550">
    <property type="entry name" value="TM_ABC_iron-siderophores_like"/>
    <property type="match status" value="1"/>
</dbReference>
<feature type="transmembrane region" description="Helical" evidence="9">
    <location>
        <begin position="269"/>
        <end position="290"/>
    </location>
</feature>
<evidence type="ECO:0000256" key="4">
    <source>
        <dbReference type="ARBA" id="ARBA00022475"/>
    </source>
</evidence>
<feature type="transmembrane region" description="Helical" evidence="9">
    <location>
        <begin position="51"/>
        <end position="71"/>
    </location>
</feature>
<dbReference type="Proteomes" id="UP000533324">
    <property type="component" value="Unassembled WGS sequence"/>
</dbReference>
<evidence type="ECO:0000256" key="8">
    <source>
        <dbReference type="ARBA" id="ARBA00023136"/>
    </source>
</evidence>
<dbReference type="FunFam" id="1.10.3470.10:FF:000004">
    <property type="entry name" value="Iron compound ABC transporter, permease"/>
    <property type="match status" value="1"/>
</dbReference>
<proteinExistence type="inferred from homology"/>